<sequence length="119" mass="13418">MLNDAVIDHWADIYQACGLRAEISFELFLSDPWRYLREFGQETAPVLIEQGWRPLLPAQARVARELAIAERRVECVSAAPALARFITSKDKLARYTPAPCVCAPERIRGHADPADRTAR</sequence>
<dbReference type="AlphaFoldDB" id="A0A1B4VGA9"/>
<reference evidence="1 2" key="1">
    <citation type="submission" date="2015-08" db="EMBL/GenBank/DDBJ databases">
        <title>Complete genome sequence of Sulfurifustis variabilis.</title>
        <authorList>
            <person name="Miura A."/>
            <person name="Kojima H."/>
            <person name="Fukui M."/>
        </authorList>
    </citation>
    <scope>NUCLEOTIDE SEQUENCE [LARGE SCALE GENOMIC DNA]</scope>
    <source>
        <strain evidence="2">skN76</strain>
    </source>
</reference>
<dbReference type="KEGG" id="sva:SVA_3289"/>
<keyword evidence="2" id="KW-1185">Reference proteome</keyword>
<evidence type="ECO:0000313" key="1">
    <source>
        <dbReference type="EMBL" id="BAU49837.1"/>
    </source>
</evidence>
<name>A0A1B4VGA9_9GAMM</name>
<gene>
    <name evidence="1" type="ORF">SVA_3289</name>
</gene>
<organism evidence="1 2">
    <name type="scientific">Sulfurifustis variabilis</name>
    <dbReference type="NCBI Taxonomy" id="1675686"/>
    <lineage>
        <taxon>Bacteria</taxon>
        <taxon>Pseudomonadati</taxon>
        <taxon>Pseudomonadota</taxon>
        <taxon>Gammaproteobacteria</taxon>
        <taxon>Acidiferrobacterales</taxon>
        <taxon>Acidiferrobacteraceae</taxon>
        <taxon>Sulfurifustis</taxon>
    </lineage>
</organism>
<dbReference type="OrthoDB" id="6105417at2"/>
<evidence type="ECO:0000313" key="2">
    <source>
        <dbReference type="Proteomes" id="UP000218899"/>
    </source>
</evidence>
<dbReference type="RefSeq" id="WP_096462195.1">
    <property type="nucleotide sequence ID" value="NZ_AP014936.1"/>
</dbReference>
<accession>A0A1B4VGA9</accession>
<protein>
    <submittedName>
        <fullName evidence="1">Uncharacterized protein</fullName>
    </submittedName>
</protein>
<dbReference type="EMBL" id="AP014936">
    <property type="protein sequence ID" value="BAU49837.1"/>
    <property type="molecule type" value="Genomic_DNA"/>
</dbReference>
<dbReference type="Proteomes" id="UP000218899">
    <property type="component" value="Chromosome"/>
</dbReference>
<proteinExistence type="predicted"/>